<dbReference type="AlphaFoldDB" id="A0A0A9ACS7"/>
<accession>A0A0A9ACS7</accession>
<protein>
    <submittedName>
        <fullName evidence="1">Uncharacterized protein</fullName>
    </submittedName>
</protein>
<reference evidence="1" key="1">
    <citation type="submission" date="2014-09" db="EMBL/GenBank/DDBJ databases">
        <authorList>
            <person name="Magalhaes I.L.F."/>
            <person name="Oliveira U."/>
            <person name="Santos F.R."/>
            <person name="Vidigal T.H.D.A."/>
            <person name="Brescovit A.D."/>
            <person name="Santos A.J."/>
        </authorList>
    </citation>
    <scope>NUCLEOTIDE SEQUENCE</scope>
    <source>
        <tissue evidence="1">Shoot tissue taken approximately 20 cm above the soil surface</tissue>
    </source>
</reference>
<evidence type="ECO:0000313" key="1">
    <source>
        <dbReference type="EMBL" id="JAD48916.1"/>
    </source>
</evidence>
<proteinExistence type="predicted"/>
<sequence length="42" mass="4917">MSLFCSRTDSRLVRFPMLGESRPERFWLGASLPNNQTTTEQR</sequence>
<organism evidence="1">
    <name type="scientific">Arundo donax</name>
    <name type="common">Giant reed</name>
    <name type="synonym">Donax arundinaceus</name>
    <dbReference type="NCBI Taxonomy" id="35708"/>
    <lineage>
        <taxon>Eukaryota</taxon>
        <taxon>Viridiplantae</taxon>
        <taxon>Streptophyta</taxon>
        <taxon>Embryophyta</taxon>
        <taxon>Tracheophyta</taxon>
        <taxon>Spermatophyta</taxon>
        <taxon>Magnoliopsida</taxon>
        <taxon>Liliopsida</taxon>
        <taxon>Poales</taxon>
        <taxon>Poaceae</taxon>
        <taxon>PACMAD clade</taxon>
        <taxon>Arundinoideae</taxon>
        <taxon>Arundineae</taxon>
        <taxon>Arundo</taxon>
    </lineage>
</organism>
<dbReference type="EMBL" id="GBRH01248979">
    <property type="protein sequence ID" value="JAD48916.1"/>
    <property type="molecule type" value="Transcribed_RNA"/>
</dbReference>
<name>A0A0A9ACS7_ARUDO</name>
<reference evidence="1" key="2">
    <citation type="journal article" date="2015" name="Data Brief">
        <title>Shoot transcriptome of the giant reed, Arundo donax.</title>
        <authorList>
            <person name="Barrero R.A."/>
            <person name="Guerrero F.D."/>
            <person name="Moolhuijzen P."/>
            <person name="Goolsby J.A."/>
            <person name="Tidwell J."/>
            <person name="Bellgard S.E."/>
            <person name="Bellgard M.I."/>
        </authorList>
    </citation>
    <scope>NUCLEOTIDE SEQUENCE</scope>
    <source>
        <tissue evidence="1">Shoot tissue taken approximately 20 cm above the soil surface</tissue>
    </source>
</reference>